<evidence type="ECO:0000256" key="8">
    <source>
        <dbReference type="ARBA" id="ARBA00023125"/>
    </source>
</evidence>
<dbReference type="GO" id="GO:0001164">
    <property type="term" value="F:RNA polymerase I core promoter sequence-specific DNA binding"/>
    <property type="evidence" value="ECO:0007669"/>
    <property type="project" value="InterPro"/>
</dbReference>
<dbReference type="GO" id="GO:0042790">
    <property type="term" value="P:nucleolar large rRNA transcription by RNA polymerase I"/>
    <property type="evidence" value="ECO:0007669"/>
    <property type="project" value="TreeGrafter"/>
</dbReference>
<dbReference type="AlphaFoldDB" id="A0AAV2KA34"/>
<keyword evidence="4" id="KW-0479">Metal-binding</keyword>
<dbReference type="Pfam" id="PF11781">
    <property type="entry name" value="Zn_ribbon_RRN7"/>
    <property type="match status" value="1"/>
</dbReference>
<evidence type="ECO:0000313" key="15">
    <source>
        <dbReference type="EMBL" id="CAL1585753.1"/>
    </source>
</evidence>
<dbReference type="Pfam" id="PF20645">
    <property type="entry name" value="Rrn7_cyclin_C"/>
    <property type="match status" value="1"/>
</dbReference>
<dbReference type="GO" id="GO:0008270">
    <property type="term" value="F:zinc ion binding"/>
    <property type="evidence" value="ECO:0007669"/>
    <property type="project" value="UniProtKB-KW"/>
</dbReference>
<evidence type="ECO:0000256" key="5">
    <source>
        <dbReference type="ARBA" id="ARBA00022771"/>
    </source>
</evidence>
<evidence type="ECO:0000313" key="16">
    <source>
        <dbReference type="Proteomes" id="UP001497482"/>
    </source>
</evidence>
<evidence type="ECO:0000256" key="12">
    <source>
        <dbReference type="SAM" id="MobiDB-lite"/>
    </source>
</evidence>
<evidence type="ECO:0000256" key="2">
    <source>
        <dbReference type="ARBA" id="ARBA00006899"/>
    </source>
</evidence>
<keyword evidence="16" id="KW-1185">Reference proteome</keyword>
<feature type="domain" description="RRN7-type" evidence="13">
    <location>
        <begin position="9"/>
        <end position="39"/>
    </location>
</feature>
<feature type="domain" description="Rrn7/TAF1B C-terminal cyclin" evidence="14">
    <location>
        <begin position="259"/>
        <end position="442"/>
    </location>
</feature>
<dbReference type="InterPro" id="IPR048538">
    <property type="entry name" value="Rrn7_cyclin_C"/>
</dbReference>
<dbReference type="GO" id="GO:0005668">
    <property type="term" value="C:RNA polymerase transcription factor SL1 complex"/>
    <property type="evidence" value="ECO:0007669"/>
    <property type="project" value="TreeGrafter"/>
</dbReference>
<evidence type="ECO:0000256" key="7">
    <source>
        <dbReference type="ARBA" id="ARBA00023015"/>
    </source>
</evidence>
<comment type="similarity">
    <text evidence="2">Belongs to the RRN7/TAF1B family.</text>
</comment>
<evidence type="ECO:0000256" key="4">
    <source>
        <dbReference type="ARBA" id="ARBA00022723"/>
    </source>
</evidence>
<comment type="subcellular location">
    <subcellularLocation>
        <location evidence="1">Nucleus</location>
        <location evidence="1">Nucleolus</location>
    </subcellularLocation>
</comment>
<dbReference type="EMBL" id="OZ035839">
    <property type="protein sequence ID" value="CAL1585753.1"/>
    <property type="molecule type" value="Genomic_DNA"/>
</dbReference>
<feature type="region of interest" description="Disordered" evidence="12">
    <location>
        <begin position="134"/>
        <end position="165"/>
    </location>
</feature>
<dbReference type="PANTHER" id="PTHR31576">
    <property type="entry name" value="TATA BOX-BINDING PROTEIN-ASSOCIATED FACTOR RNA POLYMERASE I SUBUNIT B"/>
    <property type="match status" value="1"/>
</dbReference>
<keyword evidence="10" id="KW-0539">Nucleus</keyword>
<evidence type="ECO:0000256" key="11">
    <source>
        <dbReference type="ARBA" id="ARBA00032500"/>
    </source>
</evidence>
<dbReference type="InterPro" id="IPR033599">
    <property type="entry name" value="TAF1B/Rrn7"/>
</dbReference>
<proteinExistence type="inferred from homology"/>
<organism evidence="15 16">
    <name type="scientific">Knipowitschia caucasica</name>
    <name type="common">Caucasian dwarf goby</name>
    <name type="synonym">Pomatoschistus caucasicus</name>
    <dbReference type="NCBI Taxonomy" id="637954"/>
    <lineage>
        <taxon>Eukaryota</taxon>
        <taxon>Metazoa</taxon>
        <taxon>Chordata</taxon>
        <taxon>Craniata</taxon>
        <taxon>Vertebrata</taxon>
        <taxon>Euteleostomi</taxon>
        <taxon>Actinopterygii</taxon>
        <taxon>Neopterygii</taxon>
        <taxon>Teleostei</taxon>
        <taxon>Neoteleostei</taxon>
        <taxon>Acanthomorphata</taxon>
        <taxon>Gobiaria</taxon>
        <taxon>Gobiiformes</taxon>
        <taxon>Gobioidei</taxon>
        <taxon>Gobiidae</taxon>
        <taxon>Gobiinae</taxon>
        <taxon>Knipowitschia</taxon>
    </lineage>
</organism>
<dbReference type="Proteomes" id="UP001497482">
    <property type="component" value="Chromosome 17"/>
</dbReference>
<reference evidence="15 16" key="1">
    <citation type="submission" date="2024-04" db="EMBL/GenBank/DDBJ databases">
        <authorList>
            <person name="Waldvogel A.-M."/>
            <person name="Schoenle A."/>
        </authorList>
    </citation>
    <scope>NUCLEOTIDE SEQUENCE [LARGE SCALE GENOMIC DNA]</scope>
</reference>
<keyword evidence="5" id="KW-0863">Zinc-finger</keyword>
<evidence type="ECO:0000259" key="14">
    <source>
        <dbReference type="Pfam" id="PF20645"/>
    </source>
</evidence>
<evidence type="ECO:0000259" key="13">
    <source>
        <dbReference type="Pfam" id="PF11781"/>
    </source>
</evidence>
<dbReference type="PANTHER" id="PTHR31576:SF2">
    <property type="entry name" value="TATA BOX-BINDING PROTEIN-ASSOCIATED FACTOR RNA POLYMERASE I SUBUNIT B"/>
    <property type="match status" value="1"/>
</dbReference>
<keyword evidence="7" id="KW-0805">Transcription regulation</keyword>
<sequence length="567" mass="63951">MDEHLTGGFSEPCGTCSEVSWGLTDDGAFYCRNCHNVIERTQEVHDLGDPGMTRISSVRKGSRGKKAEGGRQWMVCEGFQFILKSQAEALLKLGVDPKFKDQVLGRIWRLFLNRTHQAYTHTPARSGSFRLVRDTADSETGPSSASGLDSGSGLDSDPGLRSSAGSVTGELSDWSLGSVDSDAFVSSAMKRRRMKTQMSMKRTLSLLHLALVWARSEVTLSLLLRLVHQGVVPYINSYESFPDEMKLNNKDGLIFRETSVPSYSSVHTDAVELIRLLPLPAFPPIGIKSPQHPLNLSLRYMIQLNLPDEMAEWVEFVLDQTDLMSSSGLDKFSGLDRSSGLPQYELVAAAAVMVTMKLLFGLDDQTEWELSSGAPSSGSVFSLRRWYRFLQRSLRRGERRSRRSRARKQWVPFKPFFFSHKQKIVVQKKRRVSDCLTSCFRALSSGRHGDADSFSSHPGGGVYSCHFLWGRSPGADGPSMHHMTLRGGARTNLTNPLSEENYWLLRVTSRRPSGPIPHMFLWLLRLFSFLLDVKSKLLLNVVQRLEGVLMRRLRPKRLKRRHRDRDQ</sequence>
<evidence type="ECO:0000256" key="1">
    <source>
        <dbReference type="ARBA" id="ARBA00004604"/>
    </source>
</evidence>
<keyword evidence="8" id="KW-0238">DNA-binding</keyword>
<gene>
    <name evidence="15" type="ORF">KC01_LOCUS15943</name>
</gene>
<name>A0AAV2KA34_KNICA</name>
<accession>A0AAV2KA34</accession>
<dbReference type="GO" id="GO:0070860">
    <property type="term" value="C:RNA polymerase I core factor complex"/>
    <property type="evidence" value="ECO:0007669"/>
    <property type="project" value="InterPro"/>
</dbReference>
<keyword evidence="9" id="KW-0804">Transcription</keyword>
<keyword evidence="6" id="KW-0862">Zinc</keyword>
<feature type="compositionally biased region" description="Low complexity" evidence="12">
    <location>
        <begin position="141"/>
        <end position="163"/>
    </location>
</feature>
<evidence type="ECO:0000256" key="6">
    <source>
        <dbReference type="ARBA" id="ARBA00022833"/>
    </source>
</evidence>
<dbReference type="InterPro" id="IPR021752">
    <property type="entry name" value="TF_Rrn7_Zf"/>
</dbReference>
<evidence type="ECO:0000256" key="10">
    <source>
        <dbReference type="ARBA" id="ARBA00023242"/>
    </source>
</evidence>
<protein>
    <recommendedName>
        <fullName evidence="3">TATA box-binding protein-associated factor RNA polymerase I subunit B</fullName>
    </recommendedName>
    <alternativeName>
        <fullName evidence="11">TATA box-binding protein-associated factor 1B</fullName>
    </alternativeName>
</protein>
<evidence type="ECO:0000256" key="9">
    <source>
        <dbReference type="ARBA" id="ARBA00023163"/>
    </source>
</evidence>
<evidence type="ECO:0000256" key="3">
    <source>
        <dbReference type="ARBA" id="ARBA00018994"/>
    </source>
</evidence>